<keyword evidence="6 9" id="KW-0333">Golgi apparatus</keyword>
<dbReference type="GeneID" id="110981835"/>
<evidence type="ECO:0000313" key="12">
    <source>
        <dbReference type="RefSeq" id="XP_022095490.1"/>
    </source>
</evidence>
<dbReference type="OMA" id="STHAITF"/>
<keyword evidence="11" id="KW-1185">Reference proteome</keyword>
<keyword evidence="9" id="KW-0735">Signal-anchor</keyword>
<gene>
    <name evidence="12" type="primary">LOC110981835</name>
</gene>
<evidence type="ECO:0000256" key="7">
    <source>
        <dbReference type="ARBA" id="ARBA00023136"/>
    </source>
</evidence>
<sequence>MMDSTKIMVRKPWFILAMLMTTSLYLILCRSLRDVNSGQIKITGRWRRAFHGDQVKGAMVSQHTVWLRQQMSRKQLLLDNCAAFNSKADSIIPPLRYPADNWTHFVKELNYLVVVEPLKVVYCSIPKVGSSTIKWMLLNVTGHMLPGNAHSIAGKTFHSLNRYPIEKAKEIMATYRKFLFVRNPLERFLSAYLNKIETTIDGNLWRTRDAIRSLDDSAKSAKKVTSKKKATSKKKVNRRGRQKVKRKEVDIKITLPQFTRYVLAINRSADQRVRSDMHLNEHWNPMYEMCQPCLIDYDWIGHFEHLQTDIQWILSALVGGNQTVYVPEHDPKHTTNSSERDTQRRLFTTLNSLQVEKLLRYYELDYSLFGFDIPPSAGNLINNGY</sequence>
<dbReference type="AlphaFoldDB" id="A0A8B7YSP7"/>
<feature type="region of interest" description="Disordered" evidence="10">
    <location>
        <begin position="220"/>
        <end position="243"/>
    </location>
</feature>
<evidence type="ECO:0000256" key="3">
    <source>
        <dbReference type="ARBA" id="ARBA00022679"/>
    </source>
</evidence>
<evidence type="ECO:0000256" key="10">
    <source>
        <dbReference type="SAM" id="MobiDB-lite"/>
    </source>
</evidence>
<reference evidence="12" key="1">
    <citation type="submission" date="2025-08" db="UniProtKB">
        <authorList>
            <consortium name="RefSeq"/>
        </authorList>
    </citation>
    <scope>IDENTIFICATION</scope>
</reference>
<keyword evidence="3 9" id="KW-0808">Transferase</keyword>
<evidence type="ECO:0000256" key="6">
    <source>
        <dbReference type="ARBA" id="ARBA00023034"/>
    </source>
</evidence>
<dbReference type="GO" id="GO:0016051">
    <property type="term" value="P:carbohydrate biosynthetic process"/>
    <property type="evidence" value="ECO:0007669"/>
    <property type="project" value="InterPro"/>
</dbReference>
<evidence type="ECO:0000256" key="9">
    <source>
        <dbReference type="RuleBase" id="RU364020"/>
    </source>
</evidence>
<dbReference type="RefSeq" id="XP_022095490.1">
    <property type="nucleotide sequence ID" value="XM_022239798.1"/>
</dbReference>
<dbReference type="Pfam" id="PF03567">
    <property type="entry name" value="Sulfotransfer_2"/>
    <property type="match status" value="1"/>
</dbReference>
<comment type="subcellular location">
    <subcellularLocation>
        <location evidence="1 9">Golgi apparatus membrane</location>
        <topology evidence="1 9">Single-pass type II membrane protein</topology>
    </subcellularLocation>
</comment>
<dbReference type="PANTHER" id="PTHR12137">
    <property type="entry name" value="CARBOHYDRATE SULFOTRANSFERASE"/>
    <property type="match status" value="1"/>
</dbReference>
<evidence type="ECO:0000313" key="11">
    <source>
        <dbReference type="Proteomes" id="UP000694845"/>
    </source>
</evidence>
<dbReference type="KEGG" id="aplc:110981835"/>
<proteinExistence type="inferred from homology"/>
<keyword evidence="7" id="KW-0472">Membrane</keyword>
<evidence type="ECO:0000256" key="2">
    <source>
        <dbReference type="ARBA" id="ARBA00006339"/>
    </source>
</evidence>
<dbReference type="InterPro" id="IPR018011">
    <property type="entry name" value="Carb_sulfotrans_8-10"/>
</dbReference>
<evidence type="ECO:0000256" key="4">
    <source>
        <dbReference type="ARBA" id="ARBA00022692"/>
    </source>
</evidence>
<dbReference type="InterPro" id="IPR005331">
    <property type="entry name" value="Sulfotransferase"/>
</dbReference>
<keyword evidence="9" id="KW-0119">Carbohydrate metabolism</keyword>
<evidence type="ECO:0000256" key="8">
    <source>
        <dbReference type="ARBA" id="ARBA00023180"/>
    </source>
</evidence>
<dbReference type="Proteomes" id="UP000694845">
    <property type="component" value="Unplaced"/>
</dbReference>
<comment type="similarity">
    <text evidence="2 9">Belongs to the sulfotransferase 2 family.</text>
</comment>
<dbReference type="OrthoDB" id="2019940at2759"/>
<dbReference type="PANTHER" id="PTHR12137:SF54">
    <property type="entry name" value="CARBOHYDRATE SULFOTRANSFERASE"/>
    <property type="match status" value="1"/>
</dbReference>
<evidence type="ECO:0000256" key="5">
    <source>
        <dbReference type="ARBA" id="ARBA00022989"/>
    </source>
</evidence>
<keyword evidence="5" id="KW-1133">Transmembrane helix</keyword>
<dbReference type="EC" id="2.8.2.-" evidence="9"/>
<dbReference type="GO" id="GO:0000139">
    <property type="term" value="C:Golgi membrane"/>
    <property type="evidence" value="ECO:0007669"/>
    <property type="project" value="UniProtKB-SubCell"/>
</dbReference>
<keyword evidence="8 9" id="KW-0325">Glycoprotein</keyword>
<protein>
    <recommendedName>
        <fullName evidence="9">Carbohydrate sulfotransferase</fullName>
        <ecNumber evidence="9">2.8.2.-</ecNumber>
    </recommendedName>
</protein>
<name>A0A8B7YSP7_ACAPL</name>
<keyword evidence="4" id="KW-0812">Transmembrane</keyword>
<dbReference type="GO" id="GO:0008146">
    <property type="term" value="F:sulfotransferase activity"/>
    <property type="evidence" value="ECO:0007669"/>
    <property type="project" value="InterPro"/>
</dbReference>
<accession>A0A8B7YSP7</accession>
<organism evidence="11 12">
    <name type="scientific">Acanthaster planci</name>
    <name type="common">Crown-of-thorns starfish</name>
    <dbReference type="NCBI Taxonomy" id="133434"/>
    <lineage>
        <taxon>Eukaryota</taxon>
        <taxon>Metazoa</taxon>
        <taxon>Echinodermata</taxon>
        <taxon>Eleutherozoa</taxon>
        <taxon>Asterozoa</taxon>
        <taxon>Asteroidea</taxon>
        <taxon>Valvatacea</taxon>
        <taxon>Valvatida</taxon>
        <taxon>Acanthasteridae</taxon>
        <taxon>Acanthaster</taxon>
    </lineage>
</organism>
<evidence type="ECO:0000256" key="1">
    <source>
        <dbReference type="ARBA" id="ARBA00004323"/>
    </source>
</evidence>